<dbReference type="AlphaFoldDB" id="A0A8H6DBS8"/>
<evidence type="ECO:0000313" key="2">
    <source>
        <dbReference type="EMBL" id="KAF5709512.1"/>
    </source>
</evidence>
<dbReference type="Proteomes" id="UP000544331">
    <property type="component" value="Unassembled WGS sequence"/>
</dbReference>
<feature type="region of interest" description="Disordered" evidence="1">
    <location>
        <begin position="918"/>
        <end position="974"/>
    </location>
</feature>
<proteinExistence type="predicted"/>
<protein>
    <submittedName>
        <fullName evidence="2">Uncharacterized protein</fullName>
    </submittedName>
</protein>
<keyword evidence="3" id="KW-1185">Reference proteome</keyword>
<organism evidence="2 3">
    <name type="scientific">Fusarium mundagurra</name>
    <dbReference type="NCBI Taxonomy" id="1567541"/>
    <lineage>
        <taxon>Eukaryota</taxon>
        <taxon>Fungi</taxon>
        <taxon>Dikarya</taxon>
        <taxon>Ascomycota</taxon>
        <taxon>Pezizomycotina</taxon>
        <taxon>Sordariomycetes</taxon>
        <taxon>Hypocreomycetidae</taxon>
        <taxon>Hypocreales</taxon>
        <taxon>Nectriaceae</taxon>
        <taxon>Fusarium</taxon>
        <taxon>Fusarium fujikuroi species complex</taxon>
    </lineage>
</organism>
<dbReference type="EMBL" id="JAAOAN010000356">
    <property type="protein sequence ID" value="KAF5709512.1"/>
    <property type="molecule type" value="Genomic_DNA"/>
</dbReference>
<evidence type="ECO:0000256" key="1">
    <source>
        <dbReference type="SAM" id="MobiDB-lite"/>
    </source>
</evidence>
<evidence type="ECO:0000313" key="3">
    <source>
        <dbReference type="Proteomes" id="UP000544331"/>
    </source>
</evidence>
<reference evidence="2 3" key="1">
    <citation type="submission" date="2020-05" db="EMBL/GenBank/DDBJ databases">
        <title>Identification and distribution of gene clusters putatively required for synthesis of sphingolipid metabolism inhibitors in phylogenetically diverse species of the filamentous fungus Fusarium.</title>
        <authorList>
            <person name="Kim H.-S."/>
            <person name="Busman M."/>
            <person name="Brown D.W."/>
            <person name="Divon H."/>
            <person name="Uhlig S."/>
            <person name="Proctor R.H."/>
        </authorList>
    </citation>
    <scope>NUCLEOTIDE SEQUENCE [LARGE SCALE GENOMIC DNA]</scope>
    <source>
        <strain evidence="2 3">NRRL 66235</strain>
    </source>
</reference>
<sequence length="974" mass="110538">MARGLSNSCSSDGDDHFISLMRLFNENKEHVHDRGISFPQWIEKYCDYSHTKHTQAGVHDLSDPNLEVQRKMGVLINKVWTVEMKDPIHLAQYCAFKSIRSSALTSMSSKTMREASQADRDFQNLIEPLNTRLRDYQRHNRLESRVNITGIDPIKVLMTYHSNKKVREFTENIAKLCTKPTFIPVLNGSVSTPSQPHRISPMAFILAHAVQMLLFAPQDWNPNRVYSRDQSTYPHRFPTPETIGGETARTVAGLFSVEDLHRAVLLFYYLLNRRSASKWIAKAAPQSSSNADFPGYHCPASPAMNQDQSEVATAPVSNEEPVNALANPQTDQRTSLVDADAPEALDDPQPIKGLGTIKINTMLIESATTTRPRRTVAERQRAPNRPEMHPLLEWELKAEVASAKNLHAQPDFDKLLARSRETETRVTFSFQGPDIAALMRHQVACTEDIPPTIVIEECDFQEGNPIACHVAKIMPKVSEQVCNQTDEEMLEHRKALLTCFDWRNNSTLKSNKPFFPGTLGNAKSVIERLNDPNVPRSQIEDDANPDVITMVNLYDTVYDDESCGIDLFYMQNQLDRSVKALGSRGVAIGWLLYRSPIMTRALDLAIKYCKDKKERLLVYVEDSWIQCVLVGLFVTAGFDVGTVRPSDETVETDRIIREWNNLQSGLEIFVANVNTKAMHADMQKCCCKALILDWPLEPERLLRTINHMFKNRLKRREPATVHVLKLRWSHHDEVERICCTKWAMQLSKDINLPEWMTGAVREVCIFEMIKTAWHQGFNRYAWVVMHDMGGQDYEGRSMTHHDGIAPRLGHVFSIAAKLMLTFPEDKKFWAGSEDALVAGCHRFLRVIDADFEKGTDRLEEKLSYTPERLRDTCLLAFEHSVDFIYHQLEHGYGYGDDGYHERNEQLCLGVEARARGEVSSWPDDVEGQVEEQDPGVDAEADGDEETEQIGETCTKRKAGDDGEGGAKKQKTSTT</sequence>
<feature type="compositionally biased region" description="Acidic residues" evidence="1">
    <location>
        <begin position="923"/>
        <end position="948"/>
    </location>
</feature>
<name>A0A8H6DBS8_9HYPO</name>
<dbReference type="OrthoDB" id="4986691at2759"/>
<gene>
    <name evidence="2" type="ORF">FMUND_10000</name>
</gene>
<accession>A0A8H6DBS8</accession>
<comment type="caution">
    <text evidence="2">The sequence shown here is derived from an EMBL/GenBank/DDBJ whole genome shotgun (WGS) entry which is preliminary data.</text>
</comment>
<feature type="compositionally biased region" description="Basic and acidic residues" evidence="1">
    <location>
        <begin position="953"/>
        <end position="966"/>
    </location>
</feature>